<dbReference type="InterPro" id="IPR007213">
    <property type="entry name" value="Ppm1/Ppm2/Tcmp"/>
</dbReference>
<feature type="domain" description="Integrase catalytic" evidence="7">
    <location>
        <begin position="837"/>
        <end position="1008"/>
    </location>
</feature>
<keyword evidence="3" id="KW-0808">Transferase</keyword>
<evidence type="ECO:0000256" key="1">
    <source>
        <dbReference type="ARBA" id="ARBA00008138"/>
    </source>
</evidence>
<gene>
    <name evidence="8" type="ORF">PCOR1329_LOCUS8414</name>
</gene>
<dbReference type="EMBL" id="CAUYUJ010002311">
    <property type="protein sequence ID" value="CAK0800200.1"/>
    <property type="molecule type" value="Genomic_DNA"/>
</dbReference>
<dbReference type="Gene3D" id="3.40.50.150">
    <property type="entry name" value="Vaccinia Virus protein VP39"/>
    <property type="match status" value="1"/>
</dbReference>
<protein>
    <recommendedName>
        <fullName evidence="7">Integrase catalytic domain-containing protein</fullName>
    </recommendedName>
</protein>
<dbReference type="SUPFAM" id="SSF53098">
    <property type="entry name" value="Ribonuclease H-like"/>
    <property type="match status" value="1"/>
</dbReference>
<feature type="non-terminal residue" evidence="8">
    <location>
        <position position="1"/>
    </location>
</feature>
<feature type="non-terminal residue" evidence="8">
    <location>
        <position position="2452"/>
    </location>
</feature>
<evidence type="ECO:0000256" key="6">
    <source>
        <dbReference type="SAM" id="Phobius"/>
    </source>
</evidence>
<dbReference type="SUPFAM" id="SSF53335">
    <property type="entry name" value="S-adenosyl-L-methionine-dependent methyltransferases"/>
    <property type="match status" value="1"/>
</dbReference>
<feature type="compositionally biased region" description="Basic residues" evidence="5">
    <location>
        <begin position="260"/>
        <end position="270"/>
    </location>
</feature>
<evidence type="ECO:0000256" key="2">
    <source>
        <dbReference type="ARBA" id="ARBA00022603"/>
    </source>
</evidence>
<feature type="transmembrane region" description="Helical" evidence="6">
    <location>
        <begin position="2184"/>
        <end position="2207"/>
    </location>
</feature>
<dbReference type="InterPro" id="IPR001584">
    <property type="entry name" value="Integrase_cat-core"/>
</dbReference>
<keyword evidence="2" id="KW-0489">Methyltransferase</keyword>
<evidence type="ECO:0000256" key="5">
    <source>
        <dbReference type="SAM" id="MobiDB-lite"/>
    </source>
</evidence>
<feature type="compositionally biased region" description="Polar residues" evidence="5">
    <location>
        <begin position="289"/>
        <end position="300"/>
    </location>
</feature>
<dbReference type="Gene3D" id="3.30.420.10">
    <property type="entry name" value="Ribonuclease H-like superfamily/Ribonuclease H"/>
    <property type="match status" value="1"/>
</dbReference>
<sequence>GDAWDACDEISFERMDTAEAFEEIFEKLDVLYRYTQEVELPGRCDGFFGEFARQPKETLNAYVPRHGKELTKLREAGLELPDLLAGWHMMTRAAIPQWQVPNLKALCNNRLTVQVVTESLKTMFGGDSVAHQKDIDRVRSTYHGRGSREEGYWMEDYYEEDDDAYYEDEYDPHEEYQEDDEWYEEDEEVPEDLENAYEATEEAYAAYAEARAKMNELAKSRGFYPVVALIDEKRGLPPPRVGYARPPKGRGRSSSGKARGAQKGKQKGRYGGRVPFGGGKGGKHFDGSPKTTHTGSTQQHGPRFKRRRDGAPTKGGEDAKMLYEIGTDNKFTEIAPSMETAHGLPLEEGNLATGKGVGDSGATKPVMGLDEWPKWRKKLTDMGMADQITTERCQKTFRFGNDATATAKQMVTFPVWVRKTKREITVDLVPGKVFLLVARPCLEEWGIVVDYRNKKAMYLDEVPQTWSDIETNEKGHMILDLLSFPEDALEIKEESSSTDADTDGDHEVKSEEEIDFYVTSTHGEEKEDAETTNFDAEQLKDWFTKVNRTLDEKPKVKRKYWEIFVNEGRISQYVEQHGDFKTDKYTLDTGWDYTRKSHREAFFEELRRERPEEVWISPPCTLWSSINTLNDASKDNRYRQQRRREREKQKKELLKFSRDIYDEQQKNERNAHLEHPRYATSWSEDVWQDMEGYDTFVDQCAHGLKALDRDGRRIGPIKKPTNARTTKYKMHEGLWRRCSCKEKHVMLEGAHNMRGVENYPRSMAFQAAICIVDDPQNESSYAVKWVEKVHVQMGHLSSEALAAALKEMNADDRLASCARNYSCEICLKRQRPKPVRIARIPKDRGFNDTIDIGTFHVKWNEKHKLIITIMDESSRYEVDTVVPDEKAKTEIKAIEKNWINWAGVPVRIRADPSGAHVSEEFSEWCDTRQIKLQLIPRDAHHRLGILERNHQVRREQIAKYHEDRPDDSLKVTVRVTCDMRNRLRNVRGFTPAQRALGRQPRDLGNMADEPTTMGDLGEHDEGFYQNLGRRRDAAKAYFAANMSRAVREALAARNRPSAKEFQIGEYVYFWRRDKGESDLIKSYWKGPAMATQVEYTDDPDKLRQSVIWCVHNNTLLRTTHELLRPELPEERRQREEADDDSGLPLSTAERLLRRLKNATGSIKYKDCVGDALGDPEDRVDDGRPEGMDVDATGVDTDGKVEEPVEEWAHRDERTRSSEEAEPAEREVKEEQPQSAAAESRPEADLPEADGGREPHLEAPSQEKEEDAKPEAIVEKRKVDDRDELLESINAARRLDGLKPLAKTRITPMETETIKSDTGDDELLLLYEDEEMIYLTNAAKRDAVQFDEAKTKALLPWIENQAWQAVNEATAGAGEVCPMRFLLKWKMKDGAREANARVILQGFHLEEVTSTNVEKASPTLTRLARYLILLILCQQSWKMVAADVKSAFLQAKDIREQEVRIFSRPTKDIRRRLAKMMGLKDDEILQMLKPAFGDVRAPRQWNQTITEAMIDIGFLQHQLDRCCFLSYRIAADGDDPFLVWSADDGQNYVLDGILGLHVDDFIGGGENLECEADLTDKQAYEGTFLDRVQTLSRRFKFGKWEFQNGIVFCGMETTQSQSRNEIEVKAEQYIHKVKPISIEKVRRLHPDDLCTPKEISQLRGLNGAMQWPASQCMVQAAATVSFAQGDVSKATVGSLLEANKSLRFLKASGDVGIRIRYVSKWEQLRLGVYWDASWATRLNGESQGGYMIFAIEDDRIDDGQATFLVIIDWTSKKLVRICRSSLAGEAQAAANAVDALEFAKTMLTTVLYPNMQLTGPDTLQVLGRSPCITDCKALYDAANSQAPAGGLTERRTGIEIMQVNEKMKEFGGVWRWTNTHQQMADGLTKLQVRQQFVEKLRRMTHALKYDATFTAGKKVSQQERNNNEQELNDAAADFDEANAVDQTPDEVPAREMVRATRAGTRTAQRLAALVATTAATTTKAEETCPSLDINETQWIYVTVLTMSLVVMMLVCGSCLCVTCYIKRANERFWKTKNEEAKRCLRDTPASRGDDNAEYMRMKTKMSEQADEIERLKEKNEGQRSKIEERAKQIVDMQPDMEKLMADFEQRGKSLAAYEEKLTKTEKLLQDANEELGLCYKRLSALNGSNDKLERQLNNTKNELRQMTLRARDVPEPKRMRFPTGELKRFMNGVVMVIVCGTYDIQAFAASLVPAQLHILSRAVKDSAAGKDEMPGWLGIGSSTAYVDRQLQEAFAEGVRQVVILGSGLDCRPLRLECPEGTRFVEVDEAGVLDFKVQRLAAAGIAPYPAHLIRGSYLEMDIHAELGLAGVDSQESVLFLWEANTMYLPTPEAEAFLAGLLGRYPRSAVLFDYFAAPAASAADPADGGLLSGDRDLETMVRAVGDSKWLLIGPWDHEGARAKLGYEVVEHRSLAEVVLLTRGEELGREMLERHKRDFE</sequence>
<comment type="caution">
    <text evidence="8">The sequence shown here is derived from an EMBL/GenBank/DDBJ whole genome shotgun (WGS) entry which is preliminary data.</text>
</comment>
<dbReference type="Pfam" id="PF04072">
    <property type="entry name" value="LCM"/>
    <property type="match status" value="1"/>
</dbReference>
<feature type="region of interest" description="Disordered" evidence="5">
    <location>
        <begin position="234"/>
        <end position="317"/>
    </location>
</feature>
<accession>A0ABN9Q3A6</accession>
<keyword evidence="6" id="KW-1133">Transmembrane helix</keyword>
<dbReference type="NCBIfam" id="TIGR00027">
    <property type="entry name" value="mthyl_TIGR00027"/>
    <property type="match status" value="1"/>
</dbReference>
<feature type="compositionally biased region" description="Basic and acidic residues" evidence="5">
    <location>
        <begin position="1196"/>
        <end position="1231"/>
    </location>
</feature>
<evidence type="ECO:0000313" key="8">
    <source>
        <dbReference type="EMBL" id="CAK0800200.1"/>
    </source>
</evidence>
<dbReference type="PANTHER" id="PTHR43619:SF2">
    <property type="entry name" value="S-ADENOSYL-L-METHIONINE-DEPENDENT METHYLTRANSFERASES SUPERFAMILY PROTEIN"/>
    <property type="match status" value="1"/>
</dbReference>
<evidence type="ECO:0000256" key="4">
    <source>
        <dbReference type="SAM" id="Coils"/>
    </source>
</evidence>
<feature type="transmembrane region" description="Helical" evidence="6">
    <location>
        <begin position="1993"/>
        <end position="2020"/>
    </location>
</feature>
<feature type="region of interest" description="Disordered" evidence="5">
    <location>
        <begin position="1126"/>
        <end position="1145"/>
    </location>
</feature>
<dbReference type="InterPro" id="IPR012337">
    <property type="entry name" value="RNaseH-like_sf"/>
</dbReference>
<keyword evidence="6" id="KW-0472">Membrane</keyword>
<keyword evidence="6" id="KW-0812">Transmembrane</keyword>
<feature type="region of interest" description="Disordered" evidence="5">
    <location>
        <begin position="1165"/>
        <end position="1275"/>
    </location>
</feature>
<keyword evidence="9" id="KW-1185">Reference proteome</keyword>
<proteinExistence type="inferred from homology"/>
<dbReference type="Proteomes" id="UP001189429">
    <property type="component" value="Unassembled WGS sequence"/>
</dbReference>
<dbReference type="InterPro" id="IPR029063">
    <property type="entry name" value="SAM-dependent_MTases_sf"/>
</dbReference>
<feature type="compositionally biased region" description="Gly residues" evidence="5">
    <location>
        <begin position="271"/>
        <end position="280"/>
    </location>
</feature>
<organism evidence="8 9">
    <name type="scientific">Prorocentrum cordatum</name>
    <dbReference type="NCBI Taxonomy" id="2364126"/>
    <lineage>
        <taxon>Eukaryota</taxon>
        <taxon>Sar</taxon>
        <taxon>Alveolata</taxon>
        <taxon>Dinophyceae</taxon>
        <taxon>Prorocentrales</taxon>
        <taxon>Prorocentraceae</taxon>
        <taxon>Prorocentrum</taxon>
    </lineage>
</organism>
<dbReference type="InterPro" id="IPR011610">
    <property type="entry name" value="SAM_mthyl_Trfase_ML2640-like"/>
</dbReference>
<evidence type="ECO:0000259" key="7">
    <source>
        <dbReference type="PROSITE" id="PS50994"/>
    </source>
</evidence>
<comment type="similarity">
    <text evidence="1">Belongs to the UPF0677 family.</text>
</comment>
<evidence type="ECO:0000256" key="3">
    <source>
        <dbReference type="ARBA" id="ARBA00022679"/>
    </source>
</evidence>
<evidence type="ECO:0000313" key="9">
    <source>
        <dbReference type="Proteomes" id="UP001189429"/>
    </source>
</evidence>
<dbReference type="InterPro" id="IPR036397">
    <property type="entry name" value="RNaseH_sf"/>
</dbReference>
<name>A0ABN9Q3A6_9DINO</name>
<reference evidence="8" key="1">
    <citation type="submission" date="2023-10" db="EMBL/GenBank/DDBJ databases">
        <authorList>
            <person name="Chen Y."/>
            <person name="Shah S."/>
            <person name="Dougan E. K."/>
            <person name="Thang M."/>
            <person name="Chan C."/>
        </authorList>
    </citation>
    <scope>NUCLEOTIDE SEQUENCE [LARGE SCALE GENOMIC DNA]</scope>
</reference>
<feature type="compositionally biased region" description="Basic and acidic residues" evidence="5">
    <location>
        <begin position="1126"/>
        <end position="1135"/>
    </location>
</feature>
<keyword evidence="4" id="KW-0175">Coiled coil</keyword>
<dbReference type="PROSITE" id="PS50994">
    <property type="entry name" value="INTEGRASE"/>
    <property type="match status" value="1"/>
</dbReference>
<feature type="coiled-coil region" evidence="4">
    <location>
        <begin position="2053"/>
        <end position="2164"/>
    </location>
</feature>
<feature type="compositionally biased region" description="Basic and acidic residues" evidence="5">
    <location>
        <begin position="1239"/>
        <end position="1275"/>
    </location>
</feature>
<dbReference type="PANTHER" id="PTHR43619">
    <property type="entry name" value="S-ADENOSYL-L-METHIONINE-DEPENDENT METHYLTRANSFERASE YKTD-RELATED"/>
    <property type="match status" value="1"/>
</dbReference>